<evidence type="ECO:0000313" key="1">
    <source>
        <dbReference type="EMBL" id="KAK1848052.1"/>
    </source>
</evidence>
<proteinExistence type="predicted"/>
<dbReference type="AlphaFoldDB" id="A0AAD9AI36"/>
<organism evidence="1 2">
    <name type="scientific">Colletotrichum chrysophilum</name>
    <dbReference type="NCBI Taxonomy" id="1836956"/>
    <lineage>
        <taxon>Eukaryota</taxon>
        <taxon>Fungi</taxon>
        <taxon>Dikarya</taxon>
        <taxon>Ascomycota</taxon>
        <taxon>Pezizomycotina</taxon>
        <taxon>Sordariomycetes</taxon>
        <taxon>Hypocreomycetidae</taxon>
        <taxon>Glomerellales</taxon>
        <taxon>Glomerellaceae</taxon>
        <taxon>Colletotrichum</taxon>
        <taxon>Colletotrichum gloeosporioides species complex</taxon>
    </lineage>
</organism>
<sequence length="163" mass="18465">MPTVLRVVAWAATPYTGPEMVQNSFFRKYPCHARRARDYVTEKTGAKVFNQREFSNSQPDLKMLMASSPEFDFPVEHKPDNVIPYGLIMRPVPPVAQVDPELHTWLVRGPTVFINLGTLSGTSEDQAVEMAQAIRLLLAGWREKGEGGRLQILWKPKQTLRVC</sequence>
<dbReference type="Proteomes" id="UP001243330">
    <property type="component" value="Unassembled WGS sequence"/>
</dbReference>
<dbReference type="GO" id="GO:0016740">
    <property type="term" value="F:transferase activity"/>
    <property type="evidence" value="ECO:0007669"/>
    <property type="project" value="UniProtKB-KW"/>
</dbReference>
<accession>A0AAD9AI36</accession>
<gene>
    <name evidence="1" type="ORF">CCHR01_09298</name>
</gene>
<dbReference type="EMBL" id="JAQOWY010000182">
    <property type="protein sequence ID" value="KAK1848052.1"/>
    <property type="molecule type" value="Genomic_DNA"/>
</dbReference>
<comment type="caution">
    <text evidence="1">The sequence shown here is derived from an EMBL/GenBank/DDBJ whole genome shotgun (WGS) entry which is preliminary data.</text>
</comment>
<keyword evidence="2" id="KW-1185">Reference proteome</keyword>
<name>A0AAD9AI36_9PEZI</name>
<reference evidence="1" key="1">
    <citation type="submission" date="2023-01" db="EMBL/GenBank/DDBJ databases">
        <title>Colletotrichum chrysophilum M932 genome sequence.</title>
        <authorList>
            <person name="Baroncelli R."/>
        </authorList>
    </citation>
    <scope>NUCLEOTIDE SEQUENCE</scope>
    <source>
        <strain evidence="1">M932</strain>
    </source>
</reference>
<dbReference type="SUPFAM" id="SSF53756">
    <property type="entry name" value="UDP-Glycosyltransferase/glycogen phosphorylase"/>
    <property type="match status" value="1"/>
</dbReference>
<protein>
    <submittedName>
        <fullName evidence="1">Udp-glucoronosyl and udp-glucosyl transferase family protein</fullName>
    </submittedName>
</protein>
<evidence type="ECO:0000313" key="2">
    <source>
        <dbReference type="Proteomes" id="UP001243330"/>
    </source>
</evidence>
<keyword evidence="1" id="KW-0808">Transferase</keyword>